<dbReference type="InterPro" id="IPR032675">
    <property type="entry name" value="LRR_dom_sf"/>
</dbReference>
<dbReference type="GO" id="GO:0019901">
    <property type="term" value="F:protein kinase binding"/>
    <property type="evidence" value="ECO:0007669"/>
    <property type="project" value="TreeGrafter"/>
</dbReference>
<organism evidence="5 6">
    <name type="scientific">Bursaphelenchus okinawaensis</name>
    <dbReference type="NCBI Taxonomy" id="465554"/>
    <lineage>
        <taxon>Eukaryota</taxon>
        <taxon>Metazoa</taxon>
        <taxon>Ecdysozoa</taxon>
        <taxon>Nematoda</taxon>
        <taxon>Chromadorea</taxon>
        <taxon>Rhabditida</taxon>
        <taxon>Tylenchina</taxon>
        <taxon>Tylenchomorpha</taxon>
        <taxon>Aphelenchoidea</taxon>
        <taxon>Aphelenchoididae</taxon>
        <taxon>Bursaphelenchus</taxon>
    </lineage>
</organism>
<dbReference type="InterPro" id="IPR001611">
    <property type="entry name" value="Leu-rich_rpt"/>
</dbReference>
<dbReference type="PANTHER" id="PTHR23119">
    <property type="entry name" value="DISCS LARGE"/>
    <property type="match status" value="1"/>
</dbReference>
<dbReference type="GO" id="GO:0005912">
    <property type="term" value="C:adherens junction"/>
    <property type="evidence" value="ECO:0007669"/>
    <property type="project" value="TreeGrafter"/>
</dbReference>
<keyword evidence="1" id="KW-0433">Leucine-rich repeat</keyword>
<feature type="region of interest" description="Disordered" evidence="3">
    <location>
        <begin position="769"/>
        <end position="802"/>
    </location>
</feature>
<dbReference type="Proteomes" id="UP000783686">
    <property type="component" value="Unassembled WGS sequence"/>
</dbReference>
<comment type="caution">
    <text evidence="5">The sequence shown here is derived from an EMBL/GenBank/DDBJ whole genome shotgun (WGS) entry which is preliminary data.</text>
</comment>
<dbReference type="GO" id="GO:0098609">
    <property type="term" value="P:cell-cell adhesion"/>
    <property type="evidence" value="ECO:0007669"/>
    <property type="project" value="TreeGrafter"/>
</dbReference>
<gene>
    <name evidence="5" type="ORF">BOKJ2_LOCUS12497</name>
</gene>
<evidence type="ECO:0000256" key="2">
    <source>
        <dbReference type="ARBA" id="ARBA00022737"/>
    </source>
</evidence>
<evidence type="ECO:0000313" key="5">
    <source>
        <dbReference type="EMBL" id="CAD5228076.1"/>
    </source>
</evidence>
<evidence type="ECO:0000256" key="1">
    <source>
        <dbReference type="ARBA" id="ARBA00022614"/>
    </source>
</evidence>
<feature type="region of interest" description="Disordered" evidence="3">
    <location>
        <begin position="455"/>
        <end position="480"/>
    </location>
</feature>
<feature type="compositionally biased region" description="Low complexity" evidence="3">
    <location>
        <begin position="575"/>
        <end position="586"/>
    </location>
</feature>
<keyword evidence="2" id="KW-0677">Repeat</keyword>
<dbReference type="InterPro" id="IPR055414">
    <property type="entry name" value="LRR_R13L4/SHOC2-like"/>
</dbReference>
<accession>A0A811LIW7</accession>
<evidence type="ECO:0000259" key="4">
    <source>
        <dbReference type="PROSITE" id="PS50106"/>
    </source>
</evidence>
<evidence type="ECO:0000256" key="3">
    <source>
        <dbReference type="SAM" id="MobiDB-lite"/>
    </source>
</evidence>
<dbReference type="InterPro" id="IPR001478">
    <property type="entry name" value="PDZ"/>
</dbReference>
<dbReference type="SMART" id="SM00364">
    <property type="entry name" value="LRR_BAC"/>
    <property type="match status" value="12"/>
</dbReference>
<name>A0A811LIW7_9BILA</name>
<protein>
    <recommendedName>
        <fullName evidence="4">PDZ domain-containing protein</fullName>
    </recommendedName>
</protein>
<dbReference type="GO" id="GO:0045211">
    <property type="term" value="C:postsynaptic membrane"/>
    <property type="evidence" value="ECO:0007669"/>
    <property type="project" value="TreeGrafter"/>
</dbReference>
<dbReference type="Pfam" id="PF23598">
    <property type="entry name" value="LRR_14"/>
    <property type="match status" value="1"/>
</dbReference>
<dbReference type="Proteomes" id="UP000614601">
    <property type="component" value="Unassembled WGS sequence"/>
</dbReference>
<dbReference type="PROSITE" id="PS50106">
    <property type="entry name" value="PDZ"/>
    <property type="match status" value="1"/>
</dbReference>
<proteinExistence type="predicted"/>
<dbReference type="SUPFAM" id="SSF50156">
    <property type="entry name" value="PDZ domain-like"/>
    <property type="match status" value="1"/>
</dbReference>
<dbReference type="SMART" id="SM00369">
    <property type="entry name" value="LRR_TYP"/>
    <property type="match status" value="10"/>
</dbReference>
<dbReference type="GO" id="GO:0016323">
    <property type="term" value="C:basolateral plasma membrane"/>
    <property type="evidence" value="ECO:0007669"/>
    <property type="project" value="TreeGrafter"/>
</dbReference>
<feature type="region of interest" description="Disordered" evidence="3">
    <location>
        <begin position="494"/>
        <end position="526"/>
    </location>
</feature>
<dbReference type="GO" id="GO:0045197">
    <property type="term" value="P:establishment or maintenance of epithelial cell apical/basal polarity"/>
    <property type="evidence" value="ECO:0007669"/>
    <property type="project" value="TreeGrafter"/>
</dbReference>
<feature type="compositionally biased region" description="Basic and acidic residues" evidence="3">
    <location>
        <begin position="463"/>
        <end position="480"/>
    </location>
</feature>
<dbReference type="OrthoDB" id="2187496at2759"/>
<dbReference type="InterPro" id="IPR003591">
    <property type="entry name" value="Leu-rich_rpt_typical-subtyp"/>
</dbReference>
<reference evidence="5" key="1">
    <citation type="submission" date="2020-09" db="EMBL/GenBank/DDBJ databases">
        <authorList>
            <person name="Kikuchi T."/>
        </authorList>
    </citation>
    <scope>NUCLEOTIDE SEQUENCE</scope>
    <source>
        <strain evidence="5">SH1</strain>
    </source>
</reference>
<dbReference type="SUPFAM" id="SSF52058">
    <property type="entry name" value="L domain-like"/>
    <property type="match status" value="2"/>
</dbReference>
<dbReference type="EMBL" id="CAJFCW020000006">
    <property type="protein sequence ID" value="CAG9124085.1"/>
    <property type="molecule type" value="Genomic_DNA"/>
</dbReference>
<dbReference type="SMART" id="SM00228">
    <property type="entry name" value="PDZ"/>
    <property type="match status" value="1"/>
</dbReference>
<dbReference type="GO" id="GO:0098887">
    <property type="term" value="P:neurotransmitter receptor transport, endosome to postsynaptic membrane"/>
    <property type="evidence" value="ECO:0007669"/>
    <property type="project" value="TreeGrafter"/>
</dbReference>
<dbReference type="Pfam" id="PF00595">
    <property type="entry name" value="PDZ"/>
    <property type="match status" value="1"/>
</dbReference>
<evidence type="ECO:0000313" key="6">
    <source>
        <dbReference type="Proteomes" id="UP000614601"/>
    </source>
</evidence>
<keyword evidence="6" id="KW-1185">Reference proteome</keyword>
<feature type="region of interest" description="Disordered" evidence="3">
    <location>
        <begin position="573"/>
        <end position="622"/>
    </location>
</feature>
<feature type="domain" description="PDZ" evidence="4">
    <location>
        <begin position="622"/>
        <end position="710"/>
    </location>
</feature>
<dbReference type="Gene3D" id="2.30.42.10">
    <property type="match status" value="1"/>
</dbReference>
<dbReference type="GO" id="GO:0098968">
    <property type="term" value="P:neurotransmitter receptor transport postsynaptic membrane to endosome"/>
    <property type="evidence" value="ECO:0007669"/>
    <property type="project" value="TreeGrafter"/>
</dbReference>
<feature type="compositionally biased region" description="Low complexity" evidence="3">
    <location>
        <begin position="777"/>
        <end position="791"/>
    </location>
</feature>
<dbReference type="Pfam" id="PF13855">
    <property type="entry name" value="LRR_8"/>
    <property type="match status" value="1"/>
</dbReference>
<dbReference type="EMBL" id="CAJFDH010000006">
    <property type="protein sequence ID" value="CAD5228076.1"/>
    <property type="molecule type" value="Genomic_DNA"/>
</dbReference>
<dbReference type="InterPro" id="IPR036034">
    <property type="entry name" value="PDZ_sf"/>
</dbReference>
<dbReference type="GO" id="GO:0043113">
    <property type="term" value="P:receptor clustering"/>
    <property type="evidence" value="ECO:0007669"/>
    <property type="project" value="TreeGrafter"/>
</dbReference>
<sequence length="802" mass="88374">MRFFCIPLFACNTQVDSLDKRQCNLQNVPNDVERYARTLEELLLDMNHIKDLPKFLFRLPKLRRLCMSDNDLHRLPGDIGQLASLVELNISRNDISDLPEDLKHCKQLLILDVSSNPIARLPDSITMVSTLSQLSLNDTSLTRLPSDIGRLAGLRSLEIRENHLRTLPASIAHLQRLQRLDLGQNELDELPPEIGSLRMLQEFYADENSLEGLPDQILNCKNLEQIDISTNRIIELPVELGDLEKLTDLILSNNCISNLPNSIGRLRRLGILKLDNNNLTKLTPAIGSCGALTELFLTANLLSELPSTIGNLVNLSTLNLDKNQLTAIPSLIGNCQNLALLSLRDNQIAQLPMEIGKLAKLRVLDVVNNKLEHLPYTVNVLYELQALWLSENQSQAMLKLAPDRDVNTGINVLTCYLLPQQGAAHFNDGNSSANRNAAFLGGPKVHFGDQKEEEAVPATNTNFERHNTPPEATPSHEEQKSCGWAFVSLTKKTSATDSIDQQPSTSLQPKSSLKHPPVHNLPGGETANYVSSAAAATKGRNVAFDLPADAAGHEPELEQEECRLKRVNTPHYGRQARLAAQQQQQQGFGSMHRVNPTGCDVQENRQPFPAAPGNSSNSETRRLTIRREPNVGLGLSIAGGIESTPFIDNDTGLFVSKLTPGAPAEKAGLLVGDKLLEINGTSMVNQRHDIAVQCVQQNSNVVELVIQRPLKRTPSQTSLHQLISEEKNKLFKTAGITENGVTTIANAISTTIQWDPRRQLGMSMLHTNHTHPKSHPSAFSTSHRAASSTRTIKSGLATKLWP</sequence>
<dbReference type="AlphaFoldDB" id="A0A811LIW7"/>
<dbReference type="GO" id="GO:0014069">
    <property type="term" value="C:postsynaptic density"/>
    <property type="evidence" value="ECO:0007669"/>
    <property type="project" value="TreeGrafter"/>
</dbReference>
<dbReference type="PANTHER" id="PTHR23119:SF44">
    <property type="entry name" value="PROTEIN LAP4"/>
    <property type="match status" value="1"/>
</dbReference>
<feature type="compositionally biased region" description="Polar residues" evidence="3">
    <location>
        <begin position="494"/>
        <end position="511"/>
    </location>
</feature>
<dbReference type="PROSITE" id="PS51450">
    <property type="entry name" value="LRR"/>
    <property type="match status" value="4"/>
</dbReference>
<dbReference type="InterPro" id="IPR050614">
    <property type="entry name" value="Synaptic_Scaffolding_LAP-MAGUK"/>
</dbReference>
<dbReference type="Gene3D" id="3.80.10.10">
    <property type="entry name" value="Ribonuclease Inhibitor"/>
    <property type="match status" value="3"/>
</dbReference>